<accession>A0A8T3CFP2</accession>
<reference evidence="1" key="1">
    <citation type="journal article" date="2022" name="Front. Genet.">
        <title>Chromosome-Scale Assembly of the Dendrobium nobile Genome Provides Insights Into the Molecular Mechanism of the Biosynthesis of the Medicinal Active Ingredient of Dendrobium.</title>
        <authorList>
            <person name="Xu Q."/>
            <person name="Niu S.-C."/>
            <person name="Li K.-L."/>
            <person name="Zheng P.-J."/>
            <person name="Zhang X.-J."/>
            <person name="Jia Y."/>
            <person name="Liu Y."/>
            <person name="Niu Y.-X."/>
            <person name="Yu L.-H."/>
            <person name="Chen D.-F."/>
            <person name="Zhang G.-Q."/>
        </authorList>
    </citation>
    <scope>NUCLEOTIDE SEQUENCE</scope>
    <source>
        <tissue evidence="1">Leaf</tissue>
    </source>
</reference>
<dbReference type="Proteomes" id="UP000829196">
    <property type="component" value="Unassembled WGS sequence"/>
</dbReference>
<comment type="caution">
    <text evidence="1">The sequence shown here is derived from an EMBL/GenBank/DDBJ whole genome shotgun (WGS) entry which is preliminary data.</text>
</comment>
<sequence>MPLQQLTAAILQSRFRPHVRRRPYSRKYRPSATNLRGRPSMQPTPIYTGRHLRLSRSAEGIRTWSLAFGQPSLHSQVSPRGKSMNHLLIIGFEKGRAIKSKGNFIIDFAPNKPRKHRNTIDVEGRVCYTISIIAWFYIARETCPKMAN</sequence>
<gene>
    <name evidence="1" type="ORF">KFK09_001065</name>
</gene>
<protein>
    <submittedName>
        <fullName evidence="1">Uncharacterized protein</fullName>
    </submittedName>
</protein>
<evidence type="ECO:0000313" key="1">
    <source>
        <dbReference type="EMBL" id="KAI0531509.1"/>
    </source>
</evidence>
<organism evidence="1 2">
    <name type="scientific">Dendrobium nobile</name>
    <name type="common">Orchid</name>
    <dbReference type="NCBI Taxonomy" id="94219"/>
    <lineage>
        <taxon>Eukaryota</taxon>
        <taxon>Viridiplantae</taxon>
        <taxon>Streptophyta</taxon>
        <taxon>Embryophyta</taxon>
        <taxon>Tracheophyta</taxon>
        <taxon>Spermatophyta</taxon>
        <taxon>Magnoliopsida</taxon>
        <taxon>Liliopsida</taxon>
        <taxon>Asparagales</taxon>
        <taxon>Orchidaceae</taxon>
        <taxon>Epidendroideae</taxon>
        <taxon>Malaxideae</taxon>
        <taxon>Dendrobiinae</taxon>
        <taxon>Dendrobium</taxon>
    </lineage>
</organism>
<proteinExistence type="predicted"/>
<dbReference type="AlphaFoldDB" id="A0A8T3CFP2"/>
<keyword evidence="2" id="KW-1185">Reference proteome</keyword>
<name>A0A8T3CFP2_DENNO</name>
<evidence type="ECO:0000313" key="2">
    <source>
        <dbReference type="Proteomes" id="UP000829196"/>
    </source>
</evidence>
<dbReference type="EMBL" id="JAGYWB010000001">
    <property type="protein sequence ID" value="KAI0531509.1"/>
    <property type="molecule type" value="Genomic_DNA"/>
</dbReference>
<dbReference type="PROSITE" id="PS50096">
    <property type="entry name" value="IQ"/>
    <property type="match status" value="1"/>
</dbReference>